<dbReference type="OrthoDB" id="196858at2759"/>
<evidence type="ECO:0000313" key="4">
    <source>
        <dbReference type="Proteomes" id="UP000789405"/>
    </source>
</evidence>
<feature type="compositionally biased region" description="Polar residues" evidence="1">
    <location>
        <begin position="362"/>
        <end position="372"/>
    </location>
</feature>
<accession>A0A9N9F7F9</accession>
<dbReference type="Gene3D" id="3.30.530.20">
    <property type="match status" value="2"/>
</dbReference>
<dbReference type="EMBL" id="CAJVPY010001259">
    <property type="protein sequence ID" value="CAG8514083.1"/>
    <property type="molecule type" value="Genomic_DNA"/>
</dbReference>
<protein>
    <submittedName>
        <fullName evidence="3">18432_t:CDS:1</fullName>
    </submittedName>
</protein>
<dbReference type="InterPro" id="IPR023393">
    <property type="entry name" value="START-like_dom_sf"/>
</dbReference>
<feature type="region of interest" description="Disordered" evidence="1">
    <location>
        <begin position="362"/>
        <end position="391"/>
    </location>
</feature>
<organism evidence="3 4">
    <name type="scientific">Dentiscutata erythropus</name>
    <dbReference type="NCBI Taxonomy" id="1348616"/>
    <lineage>
        <taxon>Eukaryota</taxon>
        <taxon>Fungi</taxon>
        <taxon>Fungi incertae sedis</taxon>
        <taxon>Mucoromycota</taxon>
        <taxon>Glomeromycotina</taxon>
        <taxon>Glomeromycetes</taxon>
        <taxon>Diversisporales</taxon>
        <taxon>Gigasporaceae</taxon>
        <taxon>Dentiscutata</taxon>
    </lineage>
</organism>
<dbReference type="AlphaFoldDB" id="A0A9N9F7F9"/>
<feature type="compositionally biased region" description="Low complexity" evidence="1">
    <location>
        <begin position="275"/>
        <end position="293"/>
    </location>
</feature>
<dbReference type="CDD" id="cd00177">
    <property type="entry name" value="START"/>
    <property type="match status" value="2"/>
</dbReference>
<feature type="compositionally biased region" description="Polar residues" evidence="1">
    <location>
        <begin position="777"/>
        <end position="789"/>
    </location>
</feature>
<evidence type="ECO:0000256" key="1">
    <source>
        <dbReference type="SAM" id="MobiDB-lite"/>
    </source>
</evidence>
<gene>
    <name evidence="3" type="ORF">DERYTH_LOCUS3533</name>
</gene>
<dbReference type="InterPro" id="IPR002913">
    <property type="entry name" value="START_lipid-bd_dom"/>
</dbReference>
<dbReference type="InterPro" id="IPR051213">
    <property type="entry name" value="START_lipid_transfer"/>
</dbReference>
<reference evidence="3" key="1">
    <citation type="submission" date="2021-06" db="EMBL/GenBank/DDBJ databases">
        <authorList>
            <person name="Kallberg Y."/>
            <person name="Tangrot J."/>
            <person name="Rosling A."/>
        </authorList>
    </citation>
    <scope>NUCLEOTIDE SEQUENCE</scope>
    <source>
        <strain evidence="3">MA453B</strain>
    </source>
</reference>
<dbReference type="SUPFAM" id="SSF55961">
    <property type="entry name" value="Bet v1-like"/>
    <property type="match status" value="2"/>
</dbReference>
<comment type="caution">
    <text evidence="3">The sequence shown here is derived from an EMBL/GenBank/DDBJ whole genome shotgun (WGS) entry which is preliminary data.</text>
</comment>
<dbReference type="GO" id="GO:0005737">
    <property type="term" value="C:cytoplasm"/>
    <property type="evidence" value="ECO:0007669"/>
    <property type="project" value="UniProtKB-ARBA"/>
</dbReference>
<feature type="compositionally biased region" description="Polar residues" evidence="1">
    <location>
        <begin position="796"/>
        <end position="808"/>
    </location>
</feature>
<name>A0A9N9F7F9_9GLOM</name>
<evidence type="ECO:0000313" key="3">
    <source>
        <dbReference type="EMBL" id="CAG8514083.1"/>
    </source>
</evidence>
<feature type="domain" description="START" evidence="2">
    <location>
        <begin position="484"/>
        <end position="652"/>
    </location>
</feature>
<dbReference type="Pfam" id="PF01852">
    <property type="entry name" value="START"/>
    <property type="match status" value="2"/>
</dbReference>
<keyword evidence="4" id="KW-1185">Reference proteome</keyword>
<proteinExistence type="predicted"/>
<feature type="region of interest" description="Disordered" evidence="1">
    <location>
        <begin position="307"/>
        <end position="330"/>
    </location>
</feature>
<feature type="compositionally biased region" description="Low complexity" evidence="1">
    <location>
        <begin position="307"/>
        <end position="326"/>
    </location>
</feature>
<feature type="region of interest" description="Disordered" evidence="1">
    <location>
        <begin position="409"/>
        <end position="445"/>
    </location>
</feature>
<evidence type="ECO:0000259" key="2">
    <source>
        <dbReference type="PROSITE" id="PS50848"/>
    </source>
</evidence>
<feature type="region of interest" description="Disordered" evidence="1">
    <location>
        <begin position="274"/>
        <end position="293"/>
    </location>
</feature>
<feature type="domain" description="START" evidence="2">
    <location>
        <begin position="109"/>
        <end position="226"/>
    </location>
</feature>
<dbReference type="GO" id="GO:0008289">
    <property type="term" value="F:lipid binding"/>
    <property type="evidence" value="ECO:0007669"/>
    <property type="project" value="InterPro"/>
</dbReference>
<dbReference type="Proteomes" id="UP000789405">
    <property type="component" value="Unassembled WGS sequence"/>
</dbReference>
<dbReference type="SMART" id="SM00234">
    <property type="entry name" value="START"/>
    <property type="match status" value="1"/>
</dbReference>
<feature type="region of interest" description="Disordered" evidence="1">
    <location>
        <begin position="247"/>
        <end position="266"/>
    </location>
</feature>
<feature type="compositionally biased region" description="Low complexity" evidence="1">
    <location>
        <begin position="373"/>
        <end position="387"/>
    </location>
</feature>
<dbReference type="PANTHER" id="PTHR19308:SF14">
    <property type="entry name" value="START DOMAIN-CONTAINING PROTEIN"/>
    <property type="match status" value="1"/>
</dbReference>
<sequence length="847" mass="94105">MEQNSEYENFIASSYNEESLVSNTPPRRGNFYKQSQSSEYHIRQAEDAIKALKYTANRPGWKKVMTNKRGTVVYTKPGTILDNKVPVYMGEHEIVGYTPQAIFTVIGMRKPWDDWYEGGHLVDNLNDTTSTTYMVMHALVGSKPRDLSLVEKIECTPTGEIYFSATSIDNPKVPHVSGKIRAEMILTGWILEPLSAAPPRTRVIYINQVNVNGWSPKFLVSTVMSRRSFVLCGIEDYLVKHDQPIMISTTPQDSPPNDSPKFSAVTSPKLSAVTSPKLSSVNSPKLSSVSSPILSPKISSVRSPILSPKLSSVSSPIRSPKLSSSRIPEDPKFIPLDSNGLYEKPKTKKINDKNLLPLISPDISSQVKTSPRSMSITSSKQSSTISPIDPPPMPALPLPILPISSTHVYSPHASPSHVSSPHASPSHVSPSRASSPHTPASPSFVSPSVVLEESLISQSLKKDRHKGSANNVLSKLKTLASNLDGWEFYKEEQGVDIYTREGITNSIPMTRGDIKITGRHKPEDILSIISELEMRKLWDDRFDESVNIERLGQNEFLNKLSMNRNFPISRRDLATVCIIERDPETGTIWHASTSVADPLIPESKKHVRANLAIAGWQIRPRVDEELTTYIEIIYITDIDIRLEAIPPSIIKSVFLQPPICIAKVVDILKKMGHPPYVKNTSGLIIGEEINVRTYQYDLAMEISNGGVTDIKTSKIMYPNGFDVSVAPEGLKIELMPPRYSDLRITVPEEFDVDVINIRITKNKEADDEEDYDVCSTESQTPLNENSSINGVEDNEISNTESADSTLVSKDNDVYERDDFQLKHLKAVVTSPKITATDQLSQQSEGNF</sequence>
<dbReference type="PROSITE" id="PS50848">
    <property type="entry name" value="START"/>
    <property type="match status" value="2"/>
</dbReference>
<feature type="region of interest" description="Disordered" evidence="1">
    <location>
        <begin position="777"/>
        <end position="808"/>
    </location>
</feature>
<dbReference type="PANTHER" id="PTHR19308">
    <property type="entry name" value="PHOSPHATIDYLCHOLINE TRANSFER PROTEIN"/>
    <property type="match status" value="1"/>
</dbReference>